<sequence length="386" mass="40662">MFVTKERKAIRRAAEIVRAVAEGDFEKRIIGVSDDPEIAEMELAINLLIDRTDAYLRESQTCVEYVRKNKHFRLIPETGMVGSFRNAAQAVNTTLFGIKSRHESFIELAGGLEAQLADVMDKVSETIGSLRDTADQLYARSSDASERCTSAAAGAEQASTNMQSIAASAEELTSSISEINRQVVSSADLAAGAVEKSRAMNATIEGLAGVTGKIGDVVRLIEAIADQTNLLALNATIEAARAGEAGKGFAIVAQEVKTLAGQTAQATDDISHQIQDLQRTMTGAVSANSVISSAIEDINTACNAIAAAVTEQSAATSEIARNVNEAAAGTGEVSSGIGVVHSATESTQASVETVISSTDILLRQERSLNALRDNISSFLVDLRKVG</sequence>
<dbReference type="SMART" id="SM00283">
    <property type="entry name" value="MA"/>
    <property type="match status" value="1"/>
</dbReference>
<accession>A0A9W6IP04</accession>
<evidence type="ECO:0000256" key="1">
    <source>
        <dbReference type="ARBA" id="ARBA00023224"/>
    </source>
</evidence>
<evidence type="ECO:0000259" key="4">
    <source>
        <dbReference type="PROSITE" id="PS50111"/>
    </source>
</evidence>
<dbReference type="Proteomes" id="UP001143486">
    <property type="component" value="Unassembled WGS sequence"/>
</dbReference>
<dbReference type="AlphaFoldDB" id="A0A9W6IP04"/>
<dbReference type="PRINTS" id="PR00260">
    <property type="entry name" value="CHEMTRNSDUCR"/>
</dbReference>
<dbReference type="PANTHER" id="PTHR32089">
    <property type="entry name" value="METHYL-ACCEPTING CHEMOTAXIS PROTEIN MCPB"/>
    <property type="match status" value="1"/>
</dbReference>
<dbReference type="GO" id="GO:0016020">
    <property type="term" value="C:membrane"/>
    <property type="evidence" value="ECO:0007669"/>
    <property type="project" value="InterPro"/>
</dbReference>
<evidence type="ECO:0000259" key="5">
    <source>
        <dbReference type="PROSITE" id="PS50885"/>
    </source>
</evidence>
<dbReference type="PROSITE" id="PS50885">
    <property type="entry name" value="HAMP"/>
    <property type="match status" value="1"/>
</dbReference>
<keyword evidence="1 3" id="KW-0807">Transducer</keyword>
<feature type="domain" description="HAMP" evidence="5">
    <location>
        <begin position="8"/>
        <end position="57"/>
    </location>
</feature>
<dbReference type="InterPro" id="IPR004090">
    <property type="entry name" value="Chemotax_Me-accpt_rcpt"/>
</dbReference>
<evidence type="ECO:0000256" key="2">
    <source>
        <dbReference type="ARBA" id="ARBA00029447"/>
    </source>
</evidence>
<dbReference type="CDD" id="cd06225">
    <property type="entry name" value="HAMP"/>
    <property type="match status" value="1"/>
</dbReference>
<comment type="caution">
    <text evidence="6">The sequence shown here is derived from an EMBL/GenBank/DDBJ whole genome shotgun (WGS) entry which is preliminary data.</text>
</comment>
<organism evidence="6 7">
    <name type="scientific">Maricaulis virginensis</name>
    <dbReference type="NCBI Taxonomy" id="144022"/>
    <lineage>
        <taxon>Bacteria</taxon>
        <taxon>Pseudomonadati</taxon>
        <taxon>Pseudomonadota</taxon>
        <taxon>Alphaproteobacteria</taxon>
        <taxon>Maricaulales</taxon>
        <taxon>Maricaulaceae</taxon>
        <taxon>Maricaulis</taxon>
    </lineage>
</organism>
<dbReference type="EMBL" id="BSFE01000014">
    <property type="protein sequence ID" value="GLK53776.1"/>
    <property type="molecule type" value="Genomic_DNA"/>
</dbReference>
<dbReference type="Gene3D" id="1.10.287.950">
    <property type="entry name" value="Methyl-accepting chemotaxis protein"/>
    <property type="match status" value="1"/>
</dbReference>
<dbReference type="GO" id="GO:0004888">
    <property type="term" value="F:transmembrane signaling receptor activity"/>
    <property type="evidence" value="ECO:0007669"/>
    <property type="project" value="InterPro"/>
</dbReference>
<proteinExistence type="inferred from homology"/>
<evidence type="ECO:0000256" key="3">
    <source>
        <dbReference type="PROSITE-ProRule" id="PRU00284"/>
    </source>
</evidence>
<reference evidence="6" key="1">
    <citation type="journal article" date="2014" name="Int. J. Syst. Evol. Microbiol.">
        <title>Complete genome sequence of Corynebacterium casei LMG S-19264T (=DSM 44701T), isolated from a smear-ripened cheese.</title>
        <authorList>
            <consortium name="US DOE Joint Genome Institute (JGI-PGF)"/>
            <person name="Walter F."/>
            <person name="Albersmeier A."/>
            <person name="Kalinowski J."/>
            <person name="Ruckert C."/>
        </authorList>
    </citation>
    <scope>NUCLEOTIDE SEQUENCE</scope>
    <source>
        <strain evidence="6">VKM B-1513</strain>
    </source>
</reference>
<protein>
    <submittedName>
        <fullName evidence="6">Chemotaxis protein</fullName>
    </submittedName>
</protein>
<dbReference type="InterPro" id="IPR003660">
    <property type="entry name" value="HAMP_dom"/>
</dbReference>
<gene>
    <name evidence="6" type="ORF">GCM10017621_32840</name>
</gene>
<feature type="domain" description="Methyl-accepting transducer" evidence="4">
    <location>
        <begin position="126"/>
        <end position="362"/>
    </location>
</feature>
<evidence type="ECO:0000313" key="6">
    <source>
        <dbReference type="EMBL" id="GLK53776.1"/>
    </source>
</evidence>
<dbReference type="GO" id="GO:0007165">
    <property type="term" value="P:signal transduction"/>
    <property type="evidence" value="ECO:0007669"/>
    <property type="project" value="UniProtKB-KW"/>
</dbReference>
<dbReference type="GO" id="GO:0006935">
    <property type="term" value="P:chemotaxis"/>
    <property type="evidence" value="ECO:0007669"/>
    <property type="project" value="InterPro"/>
</dbReference>
<dbReference type="RefSeq" id="WP_271188116.1">
    <property type="nucleotide sequence ID" value="NZ_BSFE01000014.1"/>
</dbReference>
<comment type="similarity">
    <text evidence="2">Belongs to the methyl-accepting chemotaxis (MCP) protein family.</text>
</comment>
<dbReference type="PROSITE" id="PS50111">
    <property type="entry name" value="CHEMOTAXIS_TRANSDUC_2"/>
    <property type="match status" value="1"/>
</dbReference>
<name>A0A9W6IP04_9PROT</name>
<evidence type="ECO:0000313" key="7">
    <source>
        <dbReference type="Proteomes" id="UP001143486"/>
    </source>
</evidence>
<dbReference type="PANTHER" id="PTHR32089:SF112">
    <property type="entry name" value="LYSOZYME-LIKE PROTEIN-RELATED"/>
    <property type="match status" value="1"/>
</dbReference>
<dbReference type="InterPro" id="IPR004089">
    <property type="entry name" value="MCPsignal_dom"/>
</dbReference>
<keyword evidence="7" id="KW-1185">Reference proteome</keyword>
<reference evidence="6" key="2">
    <citation type="submission" date="2023-01" db="EMBL/GenBank/DDBJ databases">
        <authorList>
            <person name="Sun Q."/>
            <person name="Evtushenko L."/>
        </authorList>
    </citation>
    <scope>NUCLEOTIDE SEQUENCE</scope>
    <source>
        <strain evidence="6">VKM B-1513</strain>
    </source>
</reference>
<dbReference type="SUPFAM" id="SSF58104">
    <property type="entry name" value="Methyl-accepting chemotaxis protein (MCP) signaling domain"/>
    <property type="match status" value="1"/>
</dbReference>
<dbReference type="Pfam" id="PF00015">
    <property type="entry name" value="MCPsignal"/>
    <property type="match status" value="1"/>
</dbReference>